<dbReference type="SUPFAM" id="SSF52172">
    <property type="entry name" value="CheY-like"/>
    <property type="match status" value="1"/>
</dbReference>
<evidence type="ECO:0000256" key="1">
    <source>
        <dbReference type="ARBA" id="ARBA00022741"/>
    </source>
</evidence>
<name>A0A0N1MUU6_9GAMM</name>
<dbReference type="InterPro" id="IPR058031">
    <property type="entry name" value="AAA_lid_NorR"/>
</dbReference>
<dbReference type="PROSITE" id="PS00676">
    <property type="entry name" value="SIGMA54_INTERACT_2"/>
    <property type="match status" value="1"/>
</dbReference>
<dbReference type="PANTHER" id="PTHR32071">
    <property type="entry name" value="TRANSCRIPTIONAL REGULATORY PROTEIN"/>
    <property type="match status" value="1"/>
</dbReference>
<dbReference type="SMART" id="SM00448">
    <property type="entry name" value="REC"/>
    <property type="match status" value="1"/>
</dbReference>
<dbReference type="InterPro" id="IPR001789">
    <property type="entry name" value="Sig_transdc_resp-reg_receiver"/>
</dbReference>
<dbReference type="Pfam" id="PF00158">
    <property type="entry name" value="Sigma54_activat"/>
    <property type="match status" value="1"/>
</dbReference>
<dbReference type="Proteomes" id="UP000037848">
    <property type="component" value="Unassembled WGS sequence"/>
</dbReference>
<evidence type="ECO:0000313" key="10">
    <source>
        <dbReference type="Proteomes" id="UP000037848"/>
    </source>
</evidence>
<dbReference type="InterPro" id="IPR011006">
    <property type="entry name" value="CheY-like_superfamily"/>
</dbReference>
<proteinExistence type="predicted"/>
<dbReference type="InterPro" id="IPR009057">
    <property type="entry name" value="Homeodomain-like_sf"/>
</dbReference>
<dbReference type="Pfam" id="PF00072">
    <property type="entry name" value="Response_reg"/>
    <property type="match status" value="1"/>
</dbReference>
<dbReference type="Pfam" id="PF02954">
    <property type="entry name" value="HTH_8"/>
    <property type="match status" value="1"/>
</dbReference>
<dbReference type="InterPro" id="IPR027417">
    <property type="entry name" value="P-loop_NTPase"/>
</dbReference>
<keyword evidence="1" id="KW-0547">Nucleotide-binding</keyword>
<evidence type="ECO:0000259" key="7">
    <source>
        <dbReference type="PROSITE" id="PS50045"/>
    </source>
</evidence>
<keyword evidence="6" id="KW-0597">Phosphoprotein</keyword>
<dbReference type="PROSITE" id="PS50110">
    <property type="entry name" value="RESPONSE_REGULATORY"/>
    <property type="match status" value="1"/>
</dbReference>
<dbReference type="FunFam" id="3.40.50.300:FF:000006">
    <property type="entry name" value="DNA-binding transcriptional regulator NtrC"/>
    <property type="match status" value="1"/>
</dbReference>
<dbReference type="Pfam" id="PF25601">
    <property type="entry name" value="AAA_lid_14"/>
    <property type="match status" value="1"/>
</dbReference>
<dbReference type="GO" id="GO:0005524">
    <property type="term" value="F:ATP binding"/>
    <property type="evidence" value="ECO:0007669"/>
    <property type="project" value="UniProtKB-KW"/>
</dbReference>
<reference evidence="9 10" key="1">
    <citation type="submission" date="2015-08" db="EMBL/GenBank/DDBJ databases">
        <title>Draft Genome Sequence of Pseudoalteromonas porphyrae UCD-SED14.</title>
        <authorList>
            <person name="Coil D.A."/>
            <person name="Jospin G."/>
            <person name="Lee R.D."/>
            <person name="Eisen J.A."/>
        </authorList>
    </citation>
    <scope>NUCLEOTIDE SEQUENCE [LARGE SCALE GENOMIC DNA]</scope>
    <source>
        <strain evidence="9 10">UCD-SED14</strain>
    </source>
</reference>
<evidence type="ECO:0000259" key="8">
    <source>
        <dbReference type="PROSITE" id="PS50110"/>
    </source>
</evidence>
<keyword evidence="10" id="KW-1185">Reference proteome</keyword>
<keyword evidence="2" id="KW-0067">ATP-binding</keyword>
<dbReference type="GO" id="GO:0006355">
    <property type="term" value="P:regulation of DNA-templated transcription"/>
    <property type="evidence" value="ECO:0007669"/>
    <property type="project" value="InterPro"/>
</dbReference>
<dbReference type="GO" id="GO:0000160">
    <property type="term" value="P:phosphorelay signal transduction system"/>
    <property type="evidence" value="ECO:0007669"/>
    <property type="project" value="InterPro"/>
</dbReference>
<dbReference type="Gene3D" id="3.40.50.300">
    <property type="entry name" value="P-loop containing nucleotide triphosphate hydrolases"/>
    <property type="match status" value="1"/>
</dbReference>
<dbReference type="EMBL" id="LHPH01000010">
    <property type="protein sequence ID" value="KPH63145.1"/>
    <property type="molecule type" value="Genomic_DNA"/>
</dbReference>
<dbReference type="PANTHER" id="PTHR32071:SF113">
    <property type="entry name" value="ALGINATE BIOSYNTHESIS TRANSCRIPTIONAL REGULATORY PROTEIN ALGB"/>
    <property type="match status" value="1"/>
</dbReference>
<dbReference type="GO" id="GO:0043565">
    <property type="term" value="F:sequence-specific DNA binding"/>
    <property type="evidence" value="ECO:0007669"/>
    <property type="project" value="InterPro"/>
</dbReference>
<dbReference type="SUPFAM" id="SSF46689">
    <property type="entry name" value="Homeodomain-like"/>
    <property type="match status" value="1"/>
</dbReference>
<dbReference type="InterPro" id="IPR002078">
    <property type="entry name" value="Sigma_54_int"/>
</dbReference>
<sequence length="459" mass="50813">MDTILVIDDQADVRMAAIVALNQIGYQCIEAQGPEQALGLINSSTISLILLDMNFKLDTTSGDEGLRFLKQLQSLGSTIPVVVMTAWASVDVAVKAMQLGALDFIEKPWNNLRLTAVVQQQLKQQKTSHDNACLKALNTTKNADYIANSPAMRQLLTRAKRAAKTDASILITGENGTGKSLLAQYIHQHSNRCEQRYVSVNIGAIAPSLFESELFGHKKGAFTDAKEDRLGRFEIANGGTLFLDEIATLPLELQSKMLRVLESQEFEVLGSSQTQIADVRIIAATNAQLAKAIEEGEFRRDLLFRLNTIELHIPPLRERVEDIIELANHLLTTHGRKYKRTNMTLTTHAMTALTQYSWPGNVRELSHCIERAVIMSDNDNITANDLILEQPSSEVSHSTAGDKSLPLLPLEELEKQMIQKALAEFNGNVIAAGEFLGLSKSAIYRRIDKHQLDLKEADS</sequence>
<evidence type="ECO:0000313" key="9">
    <source>
        <dbReference type="EMBL" id="KPH63145.1"/>
    </source>
</evidence>
<dbReference type="STRING" id="187330.AMS58_15130"/>
<dbReference type="SMART" id="SM00382">
    <property type="entry name" value="AAA"/>
    <property type="match status" value="1"/>
</dbReference>
<dbReference type="OrthoDB" id="9804019at2"/>
<feature type="domain" description="Sigma-54 factor interaction" evidence="7">
    <location>
        <begin position="145"/>
        <end position="374"/>
    </location>
</feature>
<comment type="caution">
    <text evidence="9">The sequence shown here is derived from an EMBL/GenBank/DDBJ whole genome shotgun (WGS) entry which is preliminary data.</text>
</comment>
<dbReference type="RefSeq" id="WP_054454365.1">
    <property type="nucleotide sequence ID" value="NZ_LHPH01000010.1"/>
</dbReference>
<dbReference type="Gene3D" id="3.40.50.2300">
    <property type="match status" value="1"/>
</dbReference>
<evidence type="ECO:0000256" key="6">
    <source>
        <dbReference type="PROSITE-ProRule" id="PRU00169"/>
    </source>
</evidence>
<dbReference type="Gene3D" id="1.10.8.60">
    <property type="match status" value="1"/>
</dbReference>
<dbReference type="InterPro" id="IPR002197">
    <property type="entry name" value="HTH_Fis"/>
</dbReference>
<feature type="domain" description="Response regulatory" evidence="8">
    <location>
        <begin position="3"/>
        <end position="122"/>
    </location>
</feature>
<dbReference type="InterPro" id="IPR025943">
    <property type="entry name" value="Sigma_54_int_dom_ATP-bd_2"/>
</dbReference>
<evidence type="ECO:0000256" key="3">
    <source>
        <dbReference type="ARBA" id="ARBA00023015"/>
    </source>
</evidence>
<keyword evidence="5" id="KW-0804">Transcription</keyword>
<dbReference type="CDD" id="cd00156">
    <property type="entry name" value="REC"/>
    <property type="match status" value="1"/>
</dbReference>
<protein>
    <submittedName>
        <fullName evidence="9">Chemotaxis protein CheY</fullName>
    </submittedName>
</protein>
<evidence type="ECO:0000256" key="5">
    <source>
        <dbReference type="ARBA" id="ARBA00023163"/>
    </source>
</evidence>
<dbReference type="PROSITE" id="PS00688">
    <property type="entry name" value="SIGMA54_INTERACT_3"/>
    <property type="match status" value="1"/>
</dbReference>
<dbReference type="SUPFAM" id="SSF52540">
    <property type="entry name" value="P-loop containing nucleoside triphosphate hydrolases"/>
    <property type="match status" value="1"/>
</dbReference>
<dbReference type="InterPro" id="IPR025944">
    <property type="entry name" value="Sigma_54_int_dom_CS"/>
</dbReference>
<dbReference type="PROSITE" id="PS50045">
    <property type="entry name" value="SIGMA54_INTERACT_4"/>
    <property type="match status" value="1"/>
</dbReference>
<dbReference type="AlphaFoldDB" id="A0A0N1MUU6"/>
<feature type="modified residue" description="4-aspartylphosphate" evidence="6">
    <location>
        <position position="52"/>
    </location>
</feature>
<dbReference type="CDD" id="cd00009">
    <property type="entry name" value="AAA"/>
    <property type="match status" value="1"/>
</dbReference>
<organism evidence="9 10">
    <name type="scientific">Pseudoalteromonas porphyrae</name>
    <dbReference type="NCBI Taxonomy" id="187330"/>
    <lineage>
        <taxon>Bacteria</taxon>
        <taxon>Pseudomonadati</taxon>
        <taxon>Pseudomonadota</taxon>
        <taxon>Gammaproteobacteria</taxon>
        <taxon>Alteromonadales</taxon>
        <taxon>Pseudoalteromonadaceae</taxon>
        <taxon>Pseudoalteromonas</taxon>
    </lineage>
</organism>
<keyword evidence="3" id="KW-0805">Transcription regulation</keyword>
<dbReference type="PATRIC" id="fig|187330.3.peg.4258"/>
<dbReference type="InterPro" id="IPR003593">
    <property type="entry name" value="AAA+_ATPase"/>
</dbReference>
<gene>
    <name evidence="9" type="ORF">ADS77_10710</name>
</gene>
<accession>A0A0N1MUU6</accession>
<keyword evidence="4" id="KW-0238">DNA-binding</keyword>
<dbReference type="Gene3D" id="1.10.10.60">
    <property type="entry name" value="Homeodomain-like"/>
    <property type="match status" value="1"/>
</dbReference>
<evidence type="ECO:0000256" key="4">
    <source>
        <dbReference type="ARBA" id="ARBA00023125"/>
    </source>
</evidence>
<evidence type="ECO:0000256" key="2">
    <source>
        <dbReference type="ARBA" id="ARBA00022840"/>
    </source>
</evidence>